<evidence type="ECO:0000256" key="3">
    <source>
        <dbReference type="ARBA" id="ARBA00022730"/>
    </source>
</evidence>
<name>A0A2S8SVD9_9BACT</name>
<comment type="function">
    <text evidence="1 8">Binds directly to 16S ribosomal RNA.</text>
</comment>
<keyword evidence="4 8" id="KW-0694">RNA-binding</keyword>
<evidence type="ECO:0000256" key="7">
    <source>
        <dbReference type="ARBA" id="ARBA00035136"/>
    </source>
</evidence>
<reference evidence="9 10" key="1">
    <citation type="journal article" date="2018" name="Syst. Appl. Microbiol.">
        <title>Abditibacterium utsteinense sp. nov., the first cultivated member of candidate phylum FBP, isolated from ice-free Antarctic soil samples.</title>
        <authorList>
            <person name="Tahon G."/>
            <person name="Tytgat B."/>
            <person name="Lebbe L."/>
            <person name="Carlier A."/>
            <person name="Willems A."/>
        </authorList>
    </citation>
    <scope>NUCLEOTIDE SEQUENCE [LARGE SCALE GENOMIC DNA]</scope>
    <source>
        <strain evidence="9 10">LMG 29911</strain>
    </source>
</reference>
<dbReference type="OrthoDB" id="9807974at2"/>
<evidence type="ECO:0000256" key="1">
    <source>
        <dbReference type="ARBA" id="ARBA00003134"/>
    </source>
</evidence>
<evidence type="ECO:0000313" key="9">
    <source>
        <dbReference type="EMBL" id="PQV64754.1"/>
    </source>
</evidence>
<dbReference type="HAMAP" id="MF_00500">
    <property type="entry name" value="Ribosomal_bS20"/>
    <property type="match status" value="1"/>
</dbReference>
<dbReference type="InterPro" id="IPR002583">
    <property type="entry name" value="Ribosomal_bS20"/>
</dbReference>
<dbReference type="NCBIfam" id="TIGR00029">
    <property type="entry name" value="S20"/>
    <property type="match status" value="1"/>
</dbReference>
<dbReference type="InterPro" id="IPR036510">
    <property type="entry name" value="Ribosomal_bS20_sf"/>
</dbReference>
<evidence type="ECO:0000256" key="6">
    <source>
        <dbReference type="ARBA" id="ARBA00023274"/>
    </source>
</evidence>
<evidence type="ECO:0000256" key="8">
    <source>
        <dbReference type="HAMAP-Rule" id="MF_00500"/>
    </source>
</evidence>
<dbReference type="Gene3D" id="1.20.58.110">
    <property type="entry name" value="Ribosomal protein S20"/>
    <property type="match status" value="1"/>
</dbReference>
<gene>
    <name evidence="8" type="primary">rpsT</name>
    <name evidence="9" type="ORF">B1R32_10321</name>
</gene>
<dbReference type="Proteomes" id="UP000237684">
    <property type="component" value="Unassembled WGS sequence"/>
</dbReference>
<dbReference type="GO" id="GO:0005829">
    <property type="term" value="C:cytosol"/>
    <property type="evidence" value="ECO:0007669"/>
    <property type="project" value="TreeGrafter"/>
</dbReference>
<dbReference type="GO" id="GO:0006412">
    <property type="term" value="P:translation"/>
    <property type="evidence" value="ECO:0007669"/>
    <property type="project" value="UniProtKB-UniRule"/>
</dbReference>
<keyword evidence="10" id="KW-1185">Reference proteome</keyword>
<proteinExistence type="inferred from homology"/>
<dbReference type="PANTHER" id="PTHR33398:SF1">
    <property type="entry name" value="SMALL RIBOSOMAL SUBUNIT PROTEIN BS20C"/>
    <property type="match status" value="1"/>
</dbReference>
<keyword evidence="6 8" id="KW-0687">Ribonucleoprotein</keyword>
<comment type="similarity">
    <text evidence="2 8">Belongs to the bacterial ribosomal protein bS20 family.</text>
</comment>
<dbReference type="GO" id="GO:0003735">
    <property type="term" value="F:structural constituent of ribosome"/>
    <property type="evidence" value="ECO:0007669"/>
    <property type="project" value="InterPro"/>
</dbReference>
<organism evidence="9 10">
    <name type="scientific">Abditibacterium utsteinense</name>
    <dbReference type="NCBI Taxonomy" id="1960156"/>
    <lineage>
        <taxon>Bacteria</taxon>
        <taxon>Pseudomonadati</taxon>
        <taxon>Abditibacteriota</taxon>
        <taxon>Abditibacteriia</taxon>
        <taxon>Abditibacteriales</taxon>
        <taxon>Abditibacteriaceae</taxon>
        <taxon>Abditibacterium</taxon>
    </lineage>
</organism>
<dbReference type="PANTHER" id="PTHR33398">
    <property type="entry name" value="30S RIBOSOMAL PROTEIN S20"/>
    <property type="match status" value="1"/>
</dbReference>
<dbReference type="SUPFAM" id="SSF46992">
    <property type="entry name" value="Ribosomal protein S20"/>
    <property type="match status" value="1"/>
</dbReference>
<dbReference type="Pfam" id="PF01649">
    <property type="entry name" value="Ribosomal_S20p"/>
    <property type="match status" value="1"/>
</dbReference>
<dbReference type="GO" id="GO:0015935">
    <property type="term" value="C:small ribosomal subunit"/>
    <property type="evidence" value="ECO:0007669"/>
    <property type="project" value="TreeGrafter"/>
</dbReference>
<dbReference type="EMBL" id="NIGF01000003">
    <property type="protein sequence ID" value="PQV64754.1"/>
    <property type="molecule type" value="Genomic_DNA"/>
</dbReference>
<dbReference type="GO" id="GO:0070181">
    <property type="term" value="F:small ribosomal subunit rRNA binding"/>
    <property type="evidence" value="ECO:0007669"/>
    <property type="project" value="TreeGrafter"/>
</dbReference>
<dbReference type="AlphaFoldDB" id="A0A2S8SVD9"/>
<evidence type="ECO:0000313" key="10">
    <source>
        <dbReference type="Proteomes" id="UP000237684"/>
    </source>
</evidence>
<dbReference type="FunCoup" id="A0A2S8SVD9">
    <property type="interactions" value="338"/>
</dbReference>
<evidence type="ECO:0000256" key="4">
    <source>
        <dbReference type="ARBA" id="ARBA00022884"/>
    </source>
</evidence>
<accession>A0A2S8SVD9</accession>
<comment type="caution">
    <text evidence="9">The sequence shown here is derived from an EMBL/GenBank/DDBJ whole genome shotgun (WGS) entry which is preliminary data.</text>
</comment>
<keyword evidence="3 8" id="KW-0699">rRNA-binding</keyword>
<sequence>MPNLPSAKKRLRQDAKKRFRNTAAKTRIKTEVKKALAGAENMAVSVIDRAAAKGIIHKNNAARKKSRLAKRLAATAA</sequence>
<keyword evidence="5 8" id="KW-0689">Ribosomal protein</keyword>
<protein>
    <recommendedName>
        <fullName evidence="7 8">Small ribosomal subunit protein bS20</fullName>
    </recommendedName>
</protein>
<dbReference type="InParanoid" id="A0A2S8SVD9"/>
<dbReference type="RefSeq" id="WP_105482643.1">
    <property type="nucleotide sequence ID" value="NZ_NIGF01000003.1"/>
</dbReference>
<evidence type="ECO:0000256" key="2">
    <source>
        <dbReference type="ARBA" id="ARBA00007634"/>
    </source>
</evidence>
<evidence type="ECO:0000256" key="5">
    <source>
        <dbReference type="ARBA" id="ARBA00022980"/>
    </source>
</evidence>